<evidence type="ECO:0000313" key="2">
    <source>
        <dbReference type="EMBL" id="SIO48804.1"/>
    </source>
</evidence>
<reference evidence="2 3" key="1">
    <citation type="submission" date="2016-11" db="EMBL/GenBank/DDBJ databases">
        <authorList>
            <person name="Jaros S."/>
            <person name="Januszkiewicz K."/>
            <person name="Wedrychowicz H."/>
        </authorList>
    </citation>
    <scope>NUCLEOTIDE SEQUENCE [LARGE SCALE GENOMIC DNA]</scope>
    <source>
        <strain evidence="2 3">GAS86</strain>
    </source>
</reference>
<organism evidence="2 3">
    <name type="scientific">Paraburkholderia phenazinium</name>
    <dbReference type="NCBI Taxonomy" id="60549"/>
    <lineage>
        <taxon>Bacteria</taxon>
        <taxon>Pseudomonadati</taxon>
        <taxon>Pseudomonadota</taxon>
        <taxon>Betaproteobacteria</taxon>
        <taxon>Burkholderiales</taxon>
        <taxon>Burkholderiaceae</taxon>
        <taxon>Paraburkholderia</taxon>
    </lineage>
</organism>
<name>A0A1N6JWT4_9BURK</name>
<evidence type="ECO:0000313" key="3">
    <source>
        <dbReference type="Proteomes" id="UP000184693"/>
    </source>
</evidence>
<accession>A0A1N6JWT4</accession>
<sequence>MFAEAAAEKKDGVGDDLFKVEFDFGKHKDVALGRYRDVHGLYSDLVETARGILKNALSGQAIKVQSIEGRAKSFESFADKAAKPSDTDPNKPKYPDPMSEITDLAGIRVIAFQPRAVDEICKLVRREFKVTEFQDKSEALISQGKFGYQSFHFLVTLNDARVRLPEYSRFKDIVFEIQTRTVLQHAWAEMEHDIQYKTEAVIPTNIRRRFIALAGMLEMADREFESLQEADQKLREEARESVQSGELGAVEITPDSLKSYLDRRLGPDARQAAWVYDLLADYVIALGFTTLSQVDECIEGYDDDKISKMIYGSRMGQVSRFEDVLLASMGDVFVQRHPWSKSDDWVTRFRQRLVRLNEAGIKTGSFDPLASQGT</sequence>
<dbReference type="SUPFAM" id="SSF81301">
    <property type="entry name" value="Nucleotidyltransferase"/>
    <property type="match status" value="1"/>
</dbReference>
<dbReference type="AlphaFoldDB" id="A0A1N6JWT4"/>
<dbReference type="RefSeq" id="WP_074267296.1">
    <property type="nucleotide sequence ID" value="NZ_FSRM01000002.1"/>
</dbReference>
<proteinExistence type="predicted"/>
<dbReference type="CDD" id="cd05399">
    <property type="entry name" value="NT_Rel-Spo_like"/>
    <property type="match status" value="1"/>
</dbReference>
<feature type="domain" description="RelA/SpoT" evidence="1">
    <location>
        <begin position="69"/>
        <end position="202"/>
    </location>
</feature>
<dbReference type="GO" id="GO:0015969">
    <property type="term" value="P:guanosine tetraphosphate metabolic process"/>
    <property type="evidence" value="ECO:0007669"/>
    <property type="project" value="InterPro"/>
</dbReference>
<evidence type="ECO:0000259" key="1">
    <source>
        <dbReference type="SMART" id="SM00954"/>
    </source>
</evidence>
<dbReference type="Proteomes" id="UP000184693">
    <property type="component" value="Unassembled WGS sequence"/>
</dbReference>
<dbReference type="Gene3D" id="1.10.287.860">
    <property type="entry name" value="Nucleotidyltransferase"/>
    <property type="match status" value="1"/>
</dbReference>
<dbReference type="InterPro" id="IPR043519">
    <property type="entry name" value="NT_sf"/>
</dbReference>
<protein>
    <submittedName>
        <fullName evidence="2">PpGpp synthetase catalytic domain-containing protein (RelA/SpoT-type nucleotidyltranferase)</fullName>
    </submittedName>
</protein>
<dbReference type="PANTHER" id="PTHR41773:SF1">
    <property type="entry name" value="RELA_SPOT DOMAIN-CONTAINING PROTEIN"/>
    <property type="match status" value="1"/>
</dbReference>
<dbReference type="PANTHER" id="PTHR41773">
    <property type="entry name" value="GTP PYROPHOSPHATASE-RELATED"/>
    <property type="match status" value="1"/>
</dbReference>
<dbReference type="EMBL" id="FSRM01000002">
    <property type="protein sequence ID" value="SIO48804.1"/>
    <property type="molecule type" value="Genomic_DNA"/>
</dbReference>
<dbReference type="Gene3D" id="3.30.460.10">
    <property type="entry name" value="Beta Polymerase, domain 2"/>
    <property type="match status" value="1"/>
</dbReference>
<dbReference type="Pfam" id="PF04607">
    <property type="entry name" value="RelA_SpoT"/>
    <property type="match status" value="1"/>
</dbReference>
<dbReference type="OrthoDB" id="9789634at2"/>
<dbReference type="InterPro" id="IPR007685">
    <property type="entry name" value="RelA_SpoT"/>
</dbReference>
<dbReference type="SMART" id="SM00954">
    <property type="entry name" value="RelA_SpoT"/>
    <property type="match status" value="1"/>
</dbReference>
<gene>
    <name evidence="2" type="ORF">SAMN05444168_5302</name>
</gene>